<evidence type="ECO:0000313" key="1">
    <source>
        <dbReference type="EMBL" id="KIJ09777.1"/>
    </source>
</evidence>
<protein>
    <submittedName>
        <fullName evidence="1">Uncharacterized protein</fullName>
    </submittedName>
</protein>
<evidence type="ECO:0000313" key="2">
    <source>
        <dbReference type="Proteomes" id="UP000053647"/>
    </source>
</evidence>
<reference evidence="1 2" key="1">
    <citation type="submission" date="2014-06" db="EMBL/GenBank/DDBJ databases">
        <authorList>
            <consortium name="DOE Joint Genome Institute"/>
            <person name="Kuo A."/>
            <person name="Kohler A."/>
            <person name="Nagy L.G."/>
            <person name="Floudas D."/>
            <person name="Copeland A."/>
            <person name="Barry K.W."/>
            <person name="Cichocki N."/>
            <person name="Veneault-Fourrey C."/>
            <person name="LaButti K."/>
            <person name="Lindquist E.A."/>
            <person name="Lipzen A."/>
            <person name="Lundell T."/>
            <person name="Morin E."/>
            <person name="Murat C."/>
            <person name="Sun H."/>
            <person name="Tunlid A."/>
            <person name="Henrissat B."/>
            <person name="Grigoriev I.V."/>
            <person name="Hibbett D.S."/>
            <person name="Martin F."/>
            <person name="Nordberg H.P."/>
            <person name="Cantor M.N."/>
            <person name="Hua S.X."/>
        </authorList>
    </citation>
    <scope>NUCLEOTIDE SEQUENCE [LARGE SCALE GENOMIC DNA]</scope>
    <source>
        <strain evidence="1 2">ATCC 200175</strain>
    </source>
</reference>
<organism evidence="1 2">
    <name type="scientific">Paxillus involutus ATCC 200175</name>
    <dbReference type="NCBI Taxonomy" id="664439"/>
    <lineage>
        <taxon>Eukaryota</taxon>
        <taxon>Fungi</taxon>
        <taxon>Dikarya</taxon>
        <taxon>Basidiomycota</taxon>
        <taxon>Agaricomycotina</taxon>
        <taxon>Agaricomycetes</taxon>
        <taxon>Agaricomycetidae</taxon>
        <taxon>Boletales</taxon>
        <taxon>Paxilineae</taxon>
        <taxon>Paxillaceae</taxon>
        <taxon>Paxillus</taxon>
    </lineage>
</organism>
<feature type="non-terminal residue" evidence="1">
    <location>
        <position position="159"/>
    </location>
</feature>
<dbReference type="AlphaFoldDB" id="A0A0C9TPS9"/>
<dbReference type="HOGENOM" id="CLU_154301_0_0_1"/>
<keyword evidence="2" id="KW-1185">Reference proteome</keyword>
<proteinExistence type="predicted"/>
<feature type="non-terminal residue" evidence="1">
    <location>
        <position position="1"/>
    </location>
</feature>
<accession>A0A0C9TPS9</accession>
<dbReference type="OrthoDB" id="2678661at2759"/>
<gene>
    <name evidence="1" type="ORF">PAXINDRAFT_39907</name>
</gene>
<reference evidence="2" key="2">
    <citation type="submission" date="2015-01" db="EMBL/GenBank/DDBJ databases">
        <title>Evolutionary Origins and Diversification of the Mycorrhizal Mutualists.</title>
        <authorList>
            <consortium name="DOE Joint Genome Institute"/>
            <consortium name="Mycorrhizal Genomics Consortium"/>
            <person name="Kohler A."/>
            <person name="Kuo A."/>
            <person name="Nagy L.G."/>
            <person name="Floudas D."/>
            <person name="Copeland A."/>
            <person name="Barry K.W."/>
            <person name="Cichocki N."/>
            <person name="Veneault-Fourrey C."/>
            <person name="LaButti K."/>
            <person name="Lindquist E.A."/>
            <person name="Lipzen A."/>
            <person name="Lundell T."/>
            <person name="Morin E."/>
            <person name="Murat C."/>
            <person name="Riley R."/>
            <person name="Ohm R."/>
            <person name="Sun H."/>
            <person name="Tunlid A."/>
            <person name="Henrissat B."/>
            <person name="Grigoriev I.V."/>
            <person name="Hibbett D.S."/>
            <person name="Martin F."/>
        </authorList>
    </citation>
    <scope>NUCLEOTIDE SEQUENCE [LARGE SCALE GENOMIC DNA]</scope>
    <source>
        <strain evidence="2">ATCC 200175</strain>
    </source>
</reference>
<dbReference type="Proteomes" id="UP000053647">
    <property type="component" value="Unassembled WGS sequence"/>
</dbReference>
<dbReference type="EMBL" id="KN819435">
    <property type="protein sequence ID" value="KIJ09777.1"/>
    <property type="molecule type" value="Genomic_DNA"/>
</dbReference>
<sequence>SSPPIQHAHTHRLREQLASHDAAAKVEAVLHYMNKLGLNLTLFLDLLSWGDLECITNHKIRYERSGLMVSEELPSILERWYKPPRTAGSTSKRAQGARPALERFAFLCVGDVVEAELDGIKDTMHCPAEDLSTEGLTSLFIEDLLLKLSSPGFGGTPKF</sequence>
<name>A0A0C9TPS9_PAXIN</name>